<organism evidence="1 2">
    <name type="scientific">Rhizoctonia solani</name>
    <dbReference type="NCBI Taxonomy" id="456999"/>
    <lineage>
        <taxon>Eukaryota</taxon>
        <taxon>Fungi</taxon>
        <taxon>Dikarya</taxon>
        <taxon>Basidiomycota</taxon>
        <taxon>Agaricomycotina</taxon>
        <taxon>Agaricomycetes</taxon>
        <taxon>Cantharellales</taxon>
        <taxon>Ceratobasidiaceae</taxon>
        <taxon>Rhizoctonia</taxon>
    </lineage>
</organism>
<proteinExistence type="predicted"/>
<dbReference type="Gene3D" id="3.40.50.1460">
    <property type="match status" value="1"/>
</dbReference>
<comment type="caution">
    <text evidence="1">The sequence shown here is derived from an EMBL/GenBank/DDBJ whole genome shotgun (WGS) entry which is preliminary data.</text>
</comment>
<evidence type="ECO:0000313" key="2">
    <source>
        <dbReference type="Proteomes" id="UP000663826"/>
    </source>
</evidence>
<reference evidence="1" key="1">
    <citation type="submission" date="2021-01" db="EMBL/GenBank/DDBJ databases">
        <authorList>
            <person name="Kaushik A."/>
        </authorList>
    </citation>
    <scope>NUCLEOTIDE SEQUENCE</scope>
    <source>
        <strain evidence="1">AG1-1B</strain>
    </source>
</reference>
<name>A0A8H3GMZ9_9AGAM</name>
<accession>A0A8H3GMZ9</accession>
<dbReference type="EMBL" id="CAJMWQ010001658">
    <property type="protein sequence ID" value="CAE6458063.1"/>
    <property type="molecule type" value="Genomic_DNA"/>
</dbReference>
<gene>
    <name evidence="1" type="ORF">RDB_LOCUS85277</name>
</gene>
<dbReference type="Proteomes" id="UP000663826">
    <property type="component" value="Unassembled WGS sequence"/>
</dbReference>
<sequence length="235" mass="26252">MDLYGTDRDKTNFLEWLTGDEKFPNLKISSIHNTSCTDIKSYLENLVTLSPGVVFVYIQGHGLPELYITSDGRGSDGEYIGLKSTELIELFSRFENNTSSIVVTDFCHSGNFLHLRYRLEVDTDGERADWVEVENWTQGSGDTTSRPSSQMLHIAGSADNQLALSKAEPKTLPELLAELRATVDAHLGRARNQGYISQEATQVPQIYSRTKLNLSDPDILRNIYLQATAPVISHL</sequence>
<protein>
    <submittedName>
        <fullName evidence="1">Uncharacterized protein</fullName>
    </submittedName>
</protein>
<evidence type="ECO:0000313" key="1">
    <source>
        <dbReference type="EMBL" id="CAE6458063.1"/>
    </source>
</evidence>
<dbReference type="AlphaFoldDB" id="A0A8H3GMZ9"/>